<evidence type="ECO:0000313" key="3">
    <source>
        <dbReference type="Proteomes" id="UP001066276"/>
    </source>
</evidence>
<organism evidence="2 3">
    <name type="scientific">Pleurodeles waltl</name>
    <name type="common">Iberian ribbed newt</name>
    <dbReference type="NCBI Taxonomy" id="8319"/>
    <lineage>
        <taxon>Eukaryota</taxon>
        <taxon>Metazoa</taxon>
        <taxon>Chordata</taxon>
        <taxon>Craniata</taxon>
        <taxon>Vertebrata</taxon>
        <taxon>Euteleostomi</taxon>
        <taxon>Amphibia</taxon>
        <taxon>Batrachia</taxon>
        <taxon>Caudata</taxon>
        <taxon>Salamandroidea</taxon>
        <taxon>Salamandridae</taxon>
        <taxon>Pleurodelinae</taxon>
        <taxon>Pleurodeles</taxon>
    </lineage>
</organism>
<dbReference type="AlphaFoldDB" id="A0AAV7NDS7"/>
<feature type="compositionally biased region" description="Basic and acidic residues" evidence="1">
    <location>
        <begin position="1"/>
        <end position="12"/>
    </location>
</feature>
<name>A0AAV7NDS7_PLEWA</name>
<dbReference type="Proteomes" id="UP001066276">
    <property type="component" value="Chromosome 8"/>
</dbReference>
<evidence type="ECO:0000256" key="1">
    <source>
        <dbReference type="SAM" id="MobiDB-lite"/>
    </source>
</evidence>
<dbReference type="EMBL" id="JANPWB010000012">
    <property type="protein sequence ID" value="KAJ1114222.1"/>
    <property type="molecule type" value="Genomic_DNA"/>
</dbReference>
<protein>
    <submittedName>
        <fullName evidence="2">Uncharacterized protein</fullName>
    </submittedName>
</protein>
<proteinExistence type="predicted"/>
<keyword evidence="3" id="KW-1185">Reference proteome</keyword>
<reference evidence="2" key="1">
    <citation type="journal article" date="2022" name="bioRxiv">
        <title>Sequencing and chromosome-scale assembly of the giantPleurodeles waltlgenome.</title>
        <authorList>
            <person name="Brown T."/>
            <person name="Elewa A."/>
            <person name="Iarovenko S."/>
            <person name="Subramanian E."/>
            <person name="Araus A.J."/>
            <person name="Petzold A."/>
            <person name="Susuki M."/>
            <person name="Suzuki K.-i.T."/>
            <person name="Hayashi T."/>
            <person name="Toyoda A."/>
            <person name="Oliveira C."/>
            <person name="Osipova E."/>
            <person name="Leigh N.D."/>
            <person name="Simon A."/>
            <person name="Yun M.H."/>
        </authorList>
    </citation>
    <scope>NUCLEOTIDE SEQUENCE</scope>
    <source>
        <strain evidence="2">20211129_DDA</strain>
        <tissue evidence="2">Liver</tissue>
    </source>
</reference>
<accession>A0AAV7NDS7</accession>
<gene>
    <name evidence="2" type="ORF">NDU88_002461</name>
</gene>
<comment type="caution">
    <text evidence="2">The sequence shown here is derived from an EMBL/GenBank/DDBJ whole genome shotgun (WGS) entry which is preliminary data.</text>
</comment>
<evidence type="ECO:0000313" key="2">
    <source>
        <dbReference type="EMBL" id="KAJ1114222.1"/>
    </source>
</evidence>
<feature type="region of interest" description="Disordered" evidence="1">
    <location>
        <begin position="1"/>
        <end position="31"/>
    </location>
</feature>
<sequence>MERVAEHLREMRGTGGGPSTVPPPTPMEERVQETLEPEAVAGIGELDTSAPGPSTTKEAIERLSLREGLLWRHELRVHCEEGDCEADLNSVDKLLKSVDEAVLKNVSFFISFH</sequence>